<dbReference type="GO" id="GO:0000428">
    <property type="term" value="C:DNA-directed RNA polymerase complex"/>
    <property type="evidence" value="ECO:0007669"/>
    <property type="project" value="UniProtKB-KW"/>
</dbReference>
<dbReference type="RefSeq" id="WP_203990353.1">
    <property type="nucleotide sequence ID" value="NZ_BOOU01000068.1"/>
</dbReference>
<dbReference type="NCBIfam" id="TIGR02937">
    <property type="entry name" value="sigma70-ECF"/>
    <property type="match status" value="1"/>
</dbReference>
<organism evidence="8 9">
    <name type="scientific">Sphaerisporangium rufum</name>
    <dbReference type="NCBI Taxonomy" id="1381558"/>
    <lineage>
        <taxon>Bacteria</taxon>
        <taxon>Bacillati</taxon>
        <taxon>Actinomycetota</taxon>
        <taxon>Actinomycetes</taxon>
        <taxon>Streptosporangiales</taxon>
        <taxon>Streptosporangiaceae</taxon>
        <taxon>Sphaerisporangium</taxon>
    </lineage>
</organism>
<keyword evidence="5" id="KW-0804">Transcription</keyword>
<dbReference type="SUPFAM" id="SSF88946">
    <property type="entry name" value="Sigma2 domain of RNA polymerase sigma factors"/>
    <property type="match status" value="1"/>
</dbReference>
<evidence type="ECO:0000256" key="1">
    <source>
        <dbReference type="ARBA" id="ARBA00010641"/>
    </source>
</evidence>
<evidence type="ECO:0000256" key="2">
    <source>
        <dbReference type="ARBA" id="ARBA00023015"/>
    </source>
</evidence>
<dbReference type="SUPFAM" id="SSF88659">
    <property type="entry name" value="Sigma3 and sigma4 domains of RNA polymerase sigma factors"/>
    <property type="match status" value="1"/>
</dbReference>
<keyword evidence="3" id="KW-0731">Sigma factor</keyword>
<proteinExistence type="inferred from homology"/>
<evidence type="ECO:0000313" key="9">
    <source>
        <dbReference type="Proteomes" id="UP000655287"/>
    </source>
</evidence>
<dbReference type="InterPro" id="IPR007630">
    <property type="entry name" value="RNA_pol_sigma70_r4"/>
</dbReference>
<dbReference type="EMBL" id="BOOU01000068">
    <property type="protein sequence ID" value="GII80063.1"/>
    <property type="molecule type" value="Genomic_DNA"/>
</dbReference>
<evidence type="ECO:0000259" key="6">
    <source>
        <dbReference type="Pfam" id="PF04542"/>
    </source>
</evidence>
<dbReference type="Gene3D" id="1.10.1740.10">
    <property type="match status" value="1"/>
</dbReference>
<dbReference type="Pfam" id="PF04542">
    <property type="entry name" value="Sigma70_r2"/>
    <property type="match status" value="1"/>
</dbReference>
<dbReference type="AlphaFoldDB" id="A0A919R6K0"/>
<name>A0A919R6K0_9ACTN</name>
<comment type="caution">
    <text evidence="8">The sequence shown here is derived from an EMBL/GenBank/DDBJ whole genome shotgun (WGS) entry which is preliminary data.</text>
</comment>
<dbReference type="CDD" id="cd06171">
    <property type="entry name" value="Sigma70_r4"/>
    <property type="match status" value="1"/>
</dbReference>
<evidence type="ECO:0000256" key="3">
    <source>
        <dbReference type="ARBA" id="ARBA00023082"/>
    </source>
</evidence>
<dbReference type="InterPro" id="IPR013324">
    <property type="entry name" value="RNA_pol_sigma_r3/r4-like"/>
</dbReference>
<gene>
    <name evidence="8" type="ORF">Sru01_50450</name>
</gene>
<dbReference type="InterPro" id="IPR036388">
    <property type="entry name" value="WH-like_DNA-bd_sf"/>
</dbReference>
<dbReference type="Pfam" id="PF04545">
    <property type="entry name" value="Sigma70_r4"/>
    <property type="match status" value="1"/>
</dbReference>
<evidence type="ECO:0000256" key="5">
    <source>
        <dbReference type="ARBA" id="ARBA00023163"/>
    </source>
</evidence>
<comment type="similarity">
    <text evidence="1">Belongs to the sigma-70 factor family. ECF subfamily.</text>
</comment>
<dbReference type="GO" id="GO:0003677">
    <property type="term" value="F:DNA binding"/>
    <property type="evidence" value="ECO:0007669"/>
    <property type="project" value="UniProtKB-KW"/>
</dbReference>
<dbReference type="Proteomes" id="UP000655287">
    <property type="component" value="Unassembled WGS sequence"/>
</dbReference>
<keyword evidence="8" id="KW-0240">DNA-directed RNA polymerase</keyword>
<evidence type="ECO:0000313" key="8">
    <source>
        <dbReference type="EMBL" id="GII80063.1"/>
    </source>
</evidence>
<dbReference type="GO" id="GO:0016987">
    <property type="term" value="F:sigma factor activity"/>
    <property type="evidence" value="ECO:0007669"/>
    <property type="project" value="UniProtKB-KW"/>
</dbReference>
<keyword evidence="2" id="KW-0805">Transcription regulation</keyword>
<dbReference type="InterPro" id="IPR014325">
    <property type="entry name" value="RNA_pol_sigma-E_actinobac"/>
</dbReference>
<feature type="domain" description="RNA polymerase sigma-70 region 2" evidence="6">
    <location>
        <begin position="15"/>
        <end position="79"/>
    </location>
</feature>
<dbReference type="PANTHER" id="PTHR43133:SF50">
    <property type="entry name" value="ECF RNA POLYMERASE SIGMA FACTOR SIGM"/>
    <property type="match status" value="1"/>
</dbReference>
<dbReference type="Gene3D" id="1.10.10.10">
    <property type="entry name" value="Winged helix-like DNA-binding domain superfamily/Winged helix DNA-binding domain"/>
    <property type="match status" value="1"/>
</dbReference>
<keyword evidence="4" id="KW-0238">DNA-binding</keyword>
<protein>
    <submittedName>
        <fullName evidence="8">DNA-directed RNA polymerase sigma-70 factor</fullName>
    </submittedName>
</protein>
<keyword evidence="9" id="KW-1185">Reference proteome</keyword>
<sequence>MVLDDEELFVRFVAERADALLRYGYVLTGNPHDAADLTQEALVRLHRAWPRVRRKEQPESYARMTMARLHVSTWRRRRREVLAWDPPDAEHLDPLPSEAERGMWQMLAGLPRKQRAVLVLRYYEDLTDVEIARVLGVSHGTVRSHASLALARLRTTIAHPTAVDGSAQ</sequence>
<dbReference type="InterPro" id="IPR039425">
    <property type="entry name" value="RNA_pol_sigma-70-like"/>
</dbReference>
<dbReference type="NCBIfam" id="TIGR02983">
    <property type="entry name" value="SigE-fam_strep"/>
    <property type="match status" value="1"/>
</dbReference>
<evidence type="ECO:0000259" key="7">
    <source>
        <dbReference type="Pfam" id="PF04545"/>
    </source>
</evidence>
<feature type="domain" description="RNA polymerase sigma-70 region 4" evidence="7">
    <location>
        <begin position="107"/>
        <end position="154"/>
    </location>
</feature>
<dbReference type="InterPro" id="IPR007627">
    <property type="entry name" value="RNA_pol_sigma70_r2"/>
</dbReference>
<dbReference type="GO" id="GO:0006352">
    <property type="term" value="P:DNA-templated transcription initiation"/>
    <property type="evidence" value="ECO:0007669"/>
    <property type="project" value="InterPro"/>
</dbReference>
<dbReference type="PANTHER" id="PTHR43133">
    <property type="entry name" value="RNA POLYMERASE ECF-TYPE SIGMA FACTO"/>
    <property type="match status" value="1"/>
</dbReference>
<evidence type="ECO:0000256" key="4">
    <source>
        <dbReference type="ARBA" id="ARBA00023125"/>
    </source>
</evidence>
<dbReference type="InterPro" id="IPR013325">
    <property type="entry name" value="RNA_pol_sigma_r2"/>
</dbReference>
<reference evidence="8" key="1">
    <citation type="submission" date="2021-01" db="EMBL/GenBank/DDBJ databases">
        <title>Whole genome shotgun sequence of Sphaerisporangium rufum NBRC 109079.</title>
        <authorList>
            <person name="Komaki H."/>
            <person name="Tamura T."/>
        </authorList>
    </citation>
    <scope>NUCLEOTIDE SEQUENCE</scope>
    <source>
        <strain evidence="8">NBRC 109079</strain>
    </source>
</reference>
<accession>A0A919R6K0</accession>
<dbReference type="InterPro" id="IPR014284">
    <property type="entry name" value="RNA_pol_sigma-70_dom"/>
</dbReference>